<proteinExistence type="predicted"/>
<evidence type="ECO:0000313" key="2">
    <source>
        <dbReference type="EMBL" id="KAH7354296.1"/>
    </source>
</evidence>
<evidence type="ECO:0000256" key="1">
    <source>
        <dbReference type="SAM" id="SignalP"/>
    </source>
</evidence>
<organism evidence="2 3">
    <name type="scientific">Plectosphaerella cucumerina</name>
    <dbReference type="NCBI Taxonomy" id="40658"/>
    <lineage>
        <taxon>Eukaryota</taxon>
        <taxon>Fungi</taxon>
        <taxon>Dikarya</taxon>
        <taxon>Ascomycota</taxon>
        <taxon>Pezizomycotina</taxon>
        <taxon>Sordariomycetes</taxon>
        <taxon>Hypocreomycetidae</taxon>
        <taxon>Glomerellales</taxon>
        <taxon>Plectosphaerellaceae</taxon>
        <taxon>Plectosphaerella</taxon>
    </lineage>
</organism>
<keyword evidence="1" id="KW-0732">Signal</keyword>
<sequence>MQTTAFFTAIMAALAVSASPVAKRELGGILMCVGENATGQCDYSVYSMEECHQLPAPFHGNINTFAPDGEGFACFPRTYDCGDICTSPTGCTFGEIDFQYEHKYNLSAITWESIFKSFDCHLKQN</sequence>
<dbReference type="EMBL" id="JAGPXD010000005">
    <property type="protein sequence ID" value="KAH7354296.1"/>
    <property type="molecule type" value="Genomic_DNA"/>
</dbReference>
<feature type="chain" id="PRO_5035461885" evidence="1">
    <location>
        <begin position="19"/>
        <end position="125"/>
    </location>
</feature>
<evidence type="ECO:0000313" key="3">
    <source>
        <dbReference type="Proteomes" id="UP000813385"/>
    </source>
</evidence>
<dbReference type="AlphaFoldDB" id="A0A8K0T8Y9"/>
<reference evidence="2" key="1">
    <citation type="journal article" date="2021" name="Nat. Commun.">
        <title>Genetic determinants of endophytism in the Arabidopsis root mycobiome.</title>
        <authorList>
            <person name="Mesny F."/>
            <person name="Miyauchi S."/>
            <person name="Thiergart T."/>
            <person name="Pickel B."/>
            <person name="Atanasova L."/>
            <person name="Karlsson M."/>
            <person name="Huettel B."/>
            <person name="Barry K.W."/>
            <person name="Haridas S."/>
            <person name="Chen C."/>
            <person name="Bauer D."/>
            <person name="Andreopoulos W."/>
            <person name="Pangilinan J."/>
            <person name="LaButti K."/>
            <person name="Riley R."/>
            <person name="Lipzen A."/>
            <person name="Clum A."/>
            <person name="Drula E."/>
            <person name="Henrissat B."/>
            <person name="Kohler A."/>
            <person name="Grigoriev I.V."/>
            <person name="Martin F.M."/>
            <person name="Hacquard S."/>
        </authorList>
    </citation>
    <scope>NUCLEOTIDE SEQUENCE</scope>
    <source>
        <strain evidence="2">MPI-CAGE-AT-0016</strain>
    </source>
</reference>
<accession>A0A8K0T8Y9</accession>
<name>A0A8K0T8Y9_9PEZI</name>
<dbReference type="Proteomes" id="UP000813385">
    <property type="component" value="Unassembled WGS sequence"/>
</dbReference>
<feature type="signal peptide" evidence="1">
    <location>
        <begin position="1"/>
        <end position="18"/>
    </location>
</feature>
<comment type="caution">
    <text evidence="2">The sequence shown here is derived from an EMBL/GenBank/DDBJ whole genome shotgun (WGS) entry which is preliminary data.</text>
</comment>
<keyword evidence="3" id="KW-1185">Reference proteome</keyword>
<gene>
    <name evidence="2" type="ORF">B0T11DRAFT_126366</name>
</gene>
<dbReference type="OrthoDB" id="2910287at2759"/>
<protein>
    <submittedName>
        <fullName evidence="2">Uncharacterized protein</fullName>
    </submittedName>
</protein>